<dbReference type="PIRSF" id="PIRSF006485">
    <property type="entry name" value="GTP-binding_EngA"/>
    <property type="match status" value="1"/>
</dbReference>
<dbReference type="PANTHER" id="PTHR43834:SF6">
    <property type="entry name" value="GTPASE DER"/>
    <property type="match status" value="1"/>
</dbReference>
<dbReference type="Proteomes" id="UP000324327">
    <property type="component" value="Unassembled WGS sequence"/>
</dbReference>
<evidence type="ECO:0000256" key="9">
    <source>
        <dbReference type="HAMAP-Rule" id="MF_00195"/>
    </source>
</evidence>
<reference evidence="13" key="2">
    <citation type="submission" date="2015-05" db="EMBL/GenBank/DDBJ databases">
        <authorList>
            <person name="Wang D.B."/>
            <person name="Wang M."/>
        </authorList>
    </citation>
    <scope>NUCLEOTIDE SEQUENCE [LARGE SCALE GENOMIC DNA]</scope>
    <source>
        <strain evidence="13">T1-815</strain>
    </source>
</reference>
<dbReference type="RefSeq" id="WP_055061928.1">
    <property type="nucleotide sequence ID" value="NZ_CP100127.1"/>
</dbReference>
<dbReference type="GO" id="GO:0042254">
    <property type="term" value="P:ribosome biogenesis"/>
    <property type="evidence" value="ECO:0007669"/>
    <property type="project" value="UniProtKB-KW"/>
</dbReference>
<proteinExistence type="inferred from homology"/>
<feature type="binding site" evidence="9">
    <location>
        <begin position="120"/>
        <end position="123"/>
    </location>
    <ligand>
        <name>GTP</name>
        <dbReference type="ChEBI" id="CHEBI:37565"/>
        <label>1</label>
    </ligand>
</feature>
<evidence type="ECO:0000256" key="4">
    <source>
        <dbReference type="ARBA" id="ARBA00022737"/>
    </source>
</evidence>
<dbReference type="NCBIfam" id="TIGR03594">
    <property type="entry name" value="GTPase_EngA"/>
    <property type="match status" value="1"/>
</dbReference>
<evidence type="ECO:0000313" key="17">
    <source>
        <dbReference type="EMBL" id="TYL58825.1"/>
    </source>
</evidence>
<protein>
    <recommendedName>
        <fullName evidence="2 9">GTPase Der</fullName>
    </recommendedName>
    <alternativeName>
        <fullName evidence="7 9">GTP-binding protein EngA</fullName>
    </alternativeName>
</protein>
<organism evidence="13 18">
    <name type="scientific">Agathobacter rectalis</name>
    <dbReference type="NCBI Taxonomy" id="39491"/>
    <lineage>
        <taxon>Bacteria</taxon>
        <taxon>Bacillati</taxon>
        <taxon>Bacillota</taxon>
        <taxon>Clostridia</taxon>
        <taxon>Lachnospirales</taxon>
        <taxon>Lachnospiraceae</taxon>
        <taxon>Agathobacter</taxon>
    </lineage>
</organism>
<dbReference type="GO" id="GO:0043022">
    <property type="term" value="F:ribosome binding"/>
    <property type="evidence" value="ECO:0007669"/>
    <property type="project" value="TreeGrafter"/>
</dbReference>
<keyword evidence="5 9" id="KW-0547">Nucleotide-binding</keyword>
<evidence type="ECO:0000256" key="3">
    <source>
        <dbReference type="ARBA" id="ARBA00022517"/>
    </source>
</evidence>
<sequence>MSRPVVAIVGRPNVGKSTLFNALAGERISIVKDTPGVTRDRIYADVSWLDYNFTMIDTGGIEPESGDVILSQMREQAQIAIDTADVIIFITDVKQGLVDSDSKVADMLRRSHKPVVLVVNKVDSFEKYMTDVYEFYNLGIGDPHPISAASMLGLGDMLDEVVKHFPDSSKQNDEDDRPRVAIVGKPNVGKSSLINKLAREDRVIVSDIAGTTRDAIDTAIKYDGKEYIFIDTAGLRRKNKIKEDIERYSIIRAVSAVERADVVIVVIDATEGVTEQDAKIAGIAHERGKGIIIAVNKWDAIEKDNNTVKQHTEKIRQILSFIPYAEILFISAKSGQRLNKIFELIDVVIENNSMRVATGVLNEIVTEAVAMQQPPTDKGKRLKIYYVTQVSVKPPTFVIFVNDKNLMHFSYTRYLENRIRDTFGFRGTALKFITRERKENE</sequence>
<evidence type="ECO:0000313" key="21">
    <source>
        <dbReference type="Proteomes" id="UP000465607"/>
    </source>
</evidence>
<dbReference type="Gene3D" id="3.40.50.300">
    <property type="entry name" value="P-loop containing nucleotide triphosphate hydrolases"/>
    <property type="match status" value="2"/>
</dbReference>
<accession>A0A0M6WND0</accession>
<evidence type="ECO:0000313" key="19">
    <source>
        <dbReference type="Proteomes" id="UP000095602"/>
    </source>
</evidence>
<feature type="binding site" evidence="9">
    <location>
        <begin position="296"/>
        <end position="299"/>
    </location>
    <ligand>
        <name>GTP</name>
        <dbReference type="ChEBI" id="CHEBI:37565"/>
        <label>2</label>
    </ligand>
</feature>
<reference evidence="15 21" key="3">
    <citation type="journal article" date="2019" name="Nat. Med.">
        <title>A library of human gut bacterial isolates paired with longitudinal multiomics data enables mechanistic microbiome research.</title>
        <authorList>
            <person name="Poyet M."/>
            <person name="Groussin M."/>
            <person name="Gibbons S.M."/>
            <person name="Avila-Pacheco J."/>
            <person name="Jiang X."/>
            <person name="Kearney S.M."/>
            <person name="Perrotta A.R."/>
            <person name="Berdy B."/>
            <person name="Zhao S."/>
            <person name="Lieberman T.D."/>
            <person name="Swanson P.K."/>
            <person name="Smith M."/>
            <person name="Roesemann S."/>
            <person name="Alexander J.E."/>
            <person name="Rich S.A."/>
            <person name="Livny J."/>
            <person name="Vlamakis H."/>
            <person name="Clish C."/>
            <person name="Bullock K."/>
            <person name="Deik A."/>
            <person name="Scott J."/>
            <person name="Pierce K.A."/>
            <person name="Xavier R.J."/>
            <person name="Alm E.J."/>
        </authorList>
    </citation>
    <scope>NUCLEOTIDE SEQUENCE [LARGE SCALE GENOMIC DNA]</scope>
    <source>
        <strain evidence="15 21">BIOML-A5</strain>
    </source>
</reference>
<keyword evidence="3 9" id="KW-0690">Ribosome biogenesis</keyword>
<gene>
    <name evidence="13" type="primary">engA</name>
    <name evidence="9 14" type="synonym">der</name>
    <name evidence="14" type="ORF">ERS852497_00735</name>
    <name evidence="17" type="ORF">FYL31_10010</name>
    <name evidence="16" type="ORF">G4312_06110</name>
    <name evidence="15" type="ORF">GKE44_08285</name>
    <name evidence="13" type="ORF">T1815_17811</name>
</gene>
<evidence type="ECO:0000256" key="10">
    <source>
        <dbReference type="PROSITE-ProRule" id="PRU01049"/>
    </source>
</evidence>
<dbReference type="PANTHER" id="PTHR43834">
    <property type="entry name" value="GTPASE DER"/>
    <property type="match status" value="1"/>
</dbReference>
<dbReference type="InterPro" id="IPR003593">
    <property type="entry name" value="AAA+_ATPase"/>
</dbReference>
<feature type="domain" description="EngA-type G" evidence="12">
    <location>
        <begin position="178"/>
        <end position="353"/>
    </location>
</feature>
<evidence type="ECO:0000256" key="11">
    <source>
        <dbReference type="RuleBase" id="RU004481"/>
    </source>
</evidence>
<dbReference type="Pfam" id="PF14714">
    <property type="entry name" value="KH_dom-like"/>
    <property type="match status" value="1"/>
</dbReference>
<evidence type="ECO:0000256" key="6">
    <source>
        <dbReference type="ARBA" id="ARBA00023134"/>
    </source>
</evidence>
<evidence type="ECO:0000313" key="15">
    <source>
        <dbReference type="EMBL" id="MSD27155.1"/>
    </source>
</evidence>
<evidence type="ECO:0000313" key="14">
    <source>
        <dbReference type="EMBL" id="CUO76308.1"/>
    </source>
</evidence>
<dbReference type="Pfam" id="PF01926">
    <property type="entry name" value="MMR_HSR1"/>
    <property type="match status" value="2"/>
</dbReference>
<dbReference type="InterPro" id="IPR015946">
    <property type="entry name" value="KH_dom-like_a/b"/>
</dbReference>
<dbReference type="InterPro" id="IPR005225">
    <property type="entry name" value="Small_GTP-bd"/>
</dbReference>
<feature type="binding site" evidence="9">
    <location>
        <begin position="57"/>
        <end position="61"/>
    </location>
    <ligand>
        <name>GTP</name>
        <dbReference type="ChEBI" id="CHEBI:37565"/>
        <label>1</label>
    </ligand>
</feature>
<dbReference type="FunFam" id="3.40.50.300:FF:000040">
    <property type="entry name" value="GTPase Der"/>
    <property type="match status" value="1"/>
</dbReference>
<evidence type="ECO:0000313" key="20">
    <source>
        <dbReference type="Proteomes" id="UP000324327"/>
    </source>
</evidence>
<dbReference type="Gene3D" id="3.30.300.20">
    <property type="match status" value="1"/>
</dbReference>
<dbReference type="CDD" id="cd01894">
    <property type="entry name" value="EngA1"/>
    <property type="match status" value="1"/>
</dbReference>
<reference evidence="17 20" key="5">
    <citation type="submission" date="2019-09" db="EMBL/GenBank/DDBJ databases">
        <title>Strain-level analysis of Eubacterium rectale using genomes from metagenomes.</title>
        <authorList>
            <person name="Karcher N."/>
            <person name="Segata N."/>
        </authorList>
    </citation>
    <scope>NUCLEOTIDE SEQUENCE [LARGE SCALE GENOMIC DNA]</scope>
    <source>
        <strain evidence="17 20">T3WBe13</strain>
    </source>
</reference>
<feature type="binding site" evidence="9">
    <location>
        <begin position="231"/>
        <end position="235"/>
    </location>
    <ligand>
        <name>GTP</name>
        <dbReference type="ChEBI" id="CHEBI:37565"/>
        <label>2</label>
    </ligand>
</feature>
<keyword evidence="18" id="KW-1185">Reference proteome</keyword>
<dbReference type="SUPFAM" id="SSF52540">
    <property type="entry name" value="P-loop containing nucleoside triphosphate hydrolases"/>
    <property type="match status" value="2"/>
</dbReference>
<feature type="binding site" evidence="9">
    <location>
        <begin position="184"/>
        <end position="191"/>
    </location>
    <ligand>
        <name>GTP</name>
        <dbReference type="ChEBI" id="CHEBI:37565"/>
        <label>2</label>
    </ligand>
</feature>
<feature type="domain" description="EngA-type G" evidence="12">
    <location>
        <begin position="4"/>
        <end position="169"/>
    </location>
</feature>
<evidence type="ECO:0000256" key="7">
    <source>
        <dbReference type="ARBA" id="ARBA00032345"/>
    </source>
</evidence>
<dbReference type="GO" id="GO:0005525">
    <property type="term" value="F:GTP binding"/>
    <property type="evidence" value="ECO:0007669"/>
    <property type="project" value="UniProtKB-UniRule"/>
</dbReference>
<evidence type="ECO:0000313" key="13">
    <source>
        <dbReference type="EMBL" id="CRL38254.1"/>
    </source>
</evidence>
<dbReference type="InterPro" id="IPR032859">
    <property type="entry name" value="KH_dom-like"/>
</dbReference>
<evidence type="ECO:0000313" key="16">
    <source>
        <dbReference type="EMBL" id="NSC76866.1"/>
    </source>
</evidence>
<dbReference type="HAMAP" id="MF_00195">
    <property type="entry name" value="GTPase_Der"/>
    <property type="match status" value="1"/>
</dbReference>
<evidence type="ECO:0000259" key="12">
    <source>
        <dbReference type="PROSITE" id="PS51712"/>
    </source>
</evidence>
<dbReference type="InterPro" id="IPR006073">
    <property type="entry name" value="GTP-bd"/>
</dbReference>
<keyword evidence="6 9" id="KW-0342">GTP-binding</keyword>
<dbReference type="EMBL" id="VSTF01000010">
    <property type="protein sequence ID" value="TYL58825.1"/>
    <property type="molecule type" value="Genomic_DNA"/>
</dbReference>
<dbReference type="PROSITE" id="PS51712">
    <property type="entry name" value="G_ENGA"/>
    <property type="match status" value="2"/>
</dbReference>
<reference evidence="16" key="7">
    <citation type="submission" date="2020-02" db="EMBL/GenBank/DDBJ databases">
        <authorList>
            <person name="Littmann E."/>
            <person name="Sorbara M."/>
        </authorList>
    </citation>
    <scope>NUCLEOTIDE SEQUENCE</scope>
    <source>
        <strain evidence="16">MSK.16.45</strain>
    </source>
</reference>
<reference evidence="16" key="6">
    <citation type="journal article" date="2020" name="Cell Host Microbe">
        <title>Functional and Genomic Variation between Human-Derived Isolates of Lachnospiraceae Reveals Inter- and Intra-Species Diversity.</title>
        <authorList>
            <person name="Sorbara M.T."/>
            <person name="Littmann E.R."/>
            <person name="Fontana E."/>
            <person name="Moody T.U."/>
            <person name="Kohout C.E."/>
            <person name="Gjonbalaj M."/>
            <person name="Eaton V."/>
            <person name="Seok R."/>
            <person name="Leiner I.M."/>
            <person name="Pamer E.G."/>
        </authorList>
    </citation>
    <scope>NUCLEOTIDE SEQUENCE</scope>
    <source>
        <strain evidence="16">MSK.16.45</strain>
    </source>
</reference>
<dbReference type="InterPro" id="IPR027417">
    <property type="entry name" value="P-loop_NTPase"/>
</dbReference>
<dbReference type="EMBL" id="CVRQ01000020">
    <property type="protein sequence ID" value="CRL38254.1"/>
    <property type="molecule type" value="Genomic_DNA"/>
</dbReference>
<dbReference type="CDD" id="cd01895">
    <property type="entry name" value="EngA2"/>
    <property type="match status" value="1"/>
</dbReference>
<comment type="similarity">
    <text evidence="1 9 10 11">Belongs to the TRAFAC class TrmE-Era-EngA-EngB-Septin-like GTPase superfamily. EngA (Der) GTPase family.</text>
</comment>
<dbReference type="Proteomes" id="UP000049472">
    <property type="component" value="Unassembled WGS sequence"/>
</dbReference>
<dbReference type="SMART" id="SM00382">
    <property type="entry name" value="AAA"/>
    <property type="match status" value="2"/>
</dbReference>
<evidence type="ECO:0000256" key="5">
    <source>
        <dbReference type="ARBA" id="ARBA00022741"/>
    </source>
</evidence>
<comment type="subunit">
    <text evidence="9">Associates with the 50S ribosomal subunit.</text>
</comment>
<dbReference type="FunFam" id="3.30.300.20:FF:000004">
    <property type="entry name" value="GTPase Der"/>
    <property type="match status" value="1"/>
</dbReference>
<dbReference type="AlphaFoldDB" id="A0A0M6WND0"/>
<dbReference type="NCBIfam" id="TIGR00231">
    <property type="entry name" value="small_GTP"/>
    <property type="match status" value="2"/>
</dbReference>
<evidence type="ECO:0000313" key="18">
    <source>
        <dbReference type="Proteomes" id="UP000049472"/>
    </source>
</evidence>
<name>A0A0M6WND0_9FIRM</name>
<dbReference type="Proteomes" id="UP001193756">
    <property type="component" value="Unassembled WGS sequence"/>
</dbReference>
<reference evidence="17 20" key="4">
    <citation type="submission" date="2019-08" db="EMBL/GenBank/DDBJ databases">
        <authorList>
            <person name="Duncan S."/>
            <person name="Walker A."/>
        </authorList>
    </citation>
    <scope>NUCLEOTIDE SEQUENCE [LARGE SCALE GENOMIC DNA]</scope>
    <source>
        <strain evidence="17 20">T3WBe13</strain>
    </source>
</reference>
<dbReference type="EMBL" id="WKQV01000008">
    <property type="protein sequence ID" value="MSD27155.1"/>
    <property type="molecule type" value="Genomic_DNA"/>
</dbReference>
<dbReference type="EMBL" id="CZAJ01000004">
    <property type="protein sequence ID" value="CUO76308.1"/>
    <property type="molecule type" value="Genomic_DNA"/>
</dbReference>
<dbReference type="EMBL" id="JAAIMP010000006">
    <property type="protein sequence ID" value="NSC76866.1"/>
    <property type="molecule type" value="Genomic_DNA"/>
</dbReference>
<comment type="function">
    <text evidence="8 9 11">GTPase that plays an essential role in the late steps of ribosome biogenesis.</text>
</comment>
<evidence type="ECO:0000256" key="8">
    <source>
        <dbReference type="ARBA" id="ARBA00053470"/>
    </source>
</evidence>
<dbReference type="InterPro" id="IPR031166">
    <property type="entry name" value="G_ENGA"/>
</dbReference>
<dbReference type="Proteomes" id="UP000095602">
    <property type="component" value="Unassembled WGS sequence"/>
</dbReference>
<dbReference type="Proteomes" id="UP000465607">
    <property type="component" value="Unassembled WGS sequence"/>
</dbReference>
<reference evidence="18" key="1">
    <citation type="submission" date="2015-05" db="EMBL/GenBank/DDBJ databases">
        <authorList>
            <consortium name="Pathogen Informatics"/>
        </authorList>
    </citation>
    <scope>NUCLEOTIDE SEQUENCE [LARGE SCALE GENOMIC DNA]</scope>
    <source>
        <strain evidence="14 19">2789STDY5834884</strain>
        <strain evidence="18">T1-815</strain>
    </source>
</reference>
<evidence type="ECO:0000256" key="1">
    <source>
        <dbReference type="ARBA" id="ARBA00008279"/>
    </source>
</evidence>
<dbReference type="FunFam" id="3.40.50.300:FF:000057">
    <property type="entry name" value="GTPase Der"/>
    <property type="match status" value="1"/>
</dbReference>
<dbReference type="PRINTS" id="PR00326">
    <property type="entry name" value="GTP1OBG"/>
</dbReference>
<evidence type="ECO:0000256" key="2">
    <source>
        <dbReference type="ARBA" id="ARBA00020953"/>
    </source>
</evidence>
<keyword evidence="4 11" id="KW-0677">Repeat</keyword>
<feature type="binding site" evidence="9">
    <location>
        <begin position="10"/>
        <end position="17"/>
    </location>
    <ligand>
        <name>GTP</name>
        <dbReference type="ChEBI" id="CHEBI:37565"/>
        <label>1</label>
    </ligand>
</feature>
<dbReference type="InterPro" id="IPR016484">
    <property type="entry name" value="GTPase_Der"/>
</dbReference>